<dbReference type="PANTHER" id="PTHR34441">
    <property type="entry name" value="MOTILE SPERM DOMAIN-CONTAINING PROTEIN 1"/>
    <property type="match status" value="1"/>
</dbReference>
<dbReference type="RefSeq" id="XP_033781053.1">
    <property type="nucleotide sequence ID" value="XM_033925162.1"/>
</dbReference>
<keyword evidence="3 7" id="KW-1133">Transmembrane helix</keyword>
<dbReference type="CTD" id="64598"/>
<dbReference type="InterPro" id="IPR013783">
    <property type="entry name" value="Ig-like_fold"/>
</dbReference>
<dbReference type="InParanoid" id="A0A6P8Q1U8"/>
<gene>
    <name evidence="10" type="primary">MOSPD3</name>
</gene>
<feature type="transmembrane region" description="Helical" evidence="7">
    <location>
        <begin position="212"/>
        <end position="234"/>
    </location>
</feature>
<dbReference type="GeneID" id="117350680"/>
<name>A0A6P8Q1U8_GEOSA</name>
<proteinExistence type="predicted"/>
<dbReference type="AlphaFoldDB" id="A0A6P8Q1U8"/>
<feature type="transmembrane region" description="Helical" evidence="7">
    <location>
        <begin position="181"/>
        <end position="200"/>
    </location>
</feature>
<dbReference type="InterPro" id="IPR039283">
    <property type="entry name" value="MOSPD1/3"/>
</dbReference>
<feature type="domain" description="MSP" evidence="8">
    <location>
        <begin position="42"/>
        <end position="125"/>
    </location>
</feature>
<dbReference type="Gene3D" id="2.60.40.10">
    <property type="entry name" value="Immunoglobulins"/>
    <property type="match status" value="1"/>
</dbReference>
<evidence type="ECO:0000256" key="1">
    <source>
        <dbReference type="ARBA" id="ARBA00004141"/>
    </source>
</evidence>
<evidence type="ECO:0000256" key="4">
    <source>
        <dbReference type="ARBA" id="ARBA00023136"/>
    </source>
</evidence>
<reference evidence="10" key="1">
    <citation type="submission" date="2025-08" db="UniProtKB">
        <authorList>
            <consortium name="RefSeq"/>
        </authorList>
    </citation>
    <scope>IDENTIFICATION</scope>
</reference>
<organism evidence="9 10">
    <name type="scientific">Geotrypetes seraphini</name>
    <name type="common">Gaboon caecilian</name>
    <name type="synonym">Caecilia seraphini</name>
    <dbReference type="NCBI Taxonomy" id="260995"/>
    <lineage>
        <taxon>Eukaryota</taxon>
        <taxon>Metazoa</taxon>
        <taxon>Chordata</taxon>
        <taxon>Craniata</taxon>
        <taxon>Vertebrata</taxon>
        <taxon>Euteleostomi</taxon>
        <taxon>Amphibia</taxon>
        <taxon>Gymnophiona</taxon>
        <taxon>Geotrypetes</taxon>
    </lineage>
</organism>
<dbReference type="InterPro" id="IPR000535">
    <property type="entry name" value="MSP_dom"/>
</dbReference>
<evidence type="ECO:0000256" key="5">
    <source>
        <dbReference type="ARBA" id="ARBA00070425"/>
    </source>
</evidence>
<protein>
    <recommendedName>
        <fullName evidence="5">Motile sperm domain-containing protein 3</fullName>
    </recommendedName>
</protein>
<comment type="subcellular location">
    <subcellularLocation>
        <location evidence="1">Membrane</location>
        <topology evidence="1">Multi-pass membrane protein</topology>
    </subcellularLocation>
</comment>
<keyword evidence="2 7" id="KW-0812">Transmembrane</keyword>
<dbReference type="Proteomes" id="UP000515159">
    <property type="component" value="Chromosome 16"/>
</dbReference>
<evidence type="ECO:0000313" key="10">
    <source>
        <dbReference type="RefSeq" id="XP_033781053.1"/>
    </source>
</evidence>
<dbReference type="GO" id="GO:0005737">
    <property type="term" value="C:cytoplasm"/>
    <property type="evidence" value="ECO:0007669"/>
    <property type="project" value="TreeGrafter"/>
</dbReference>
<dbReference type="GO" id="GO:0016020">
    <property type="term" value="C:membrane"/>
    <property type="evidence" value="ECO:0007669"/>
    <property type="project" value="UniProtKB-SubCell"/>
</dbReference>
<keyword evidence="4 7" id="KW-0472">Membrane</keyword>
<evidence type="ECO:0000256" key="3">
    <source>
        <dbReference type="ARBA" id="ARBA00022989"/>
    </source>
</evidence>
<dbReference type="SUPFAM" id="SSF49354">
    <property type="entry name" value="PapD-like"/>
    <property type="match status" value="1"/>
</dbReference>
<dbReference type="Pfam" id="PF00635">
    <property type="entry name" value="Motile_Sperm"/>
    <property type="match status" value="1"/>
</dbReference>
<dbReference type="InterPro" id="IPR008962">
    <property type="entry name" value="PapD-like_sf"/>
</dbReference>
<dbReference type="FunFam" id="2.60.40.10:FF:000676">
    <property type="entry name" value="motile sperm domain-containing protein 3"/>
    <property type="match status" value="1"/>
</dbReference>
<evidence type="ECO:0000259" key="8">
    <source>
        <dbReference type="Pfam" id="PF00635"/>
    </source>
</evidence>
<sequence>MRRGPSQAPAEDHRPAAGTVEAGGRKSRQEPAACPGSVPVFAFPAELVFCADNRSSHKQVLTLYNPFGSVLRFRVLCTAPFRYSVVDAKGHIRPQSCIDIVVRHRDISTRHYGIVDKFRIEVSEEGTRKILGQKDIPSTLYPTKRLEPSPVERRREAPANWYPSYILSLQRGSSRPLSPGILALHICVGAICLCLLILPLQGEPSLLVPESLHVSVIQKLVAAYVLGLLTMVFLQG</sequence>
<dbReference type="PANTHER" id="PTHR34441:SF4">
    <property type="entry name" value="MOTILE SPERM DOMAIN-CONTAINING PROTEIN 3"/>
    <property type="match status" value="1"/>
</dbReference>
<evidence type="ECO:0000313" key="9">
    <source>
        <dbReference type="Proteomes" id="UP000515159"/>
    </source>
</evidence>
<accession>A0A6P8Q1U8</accession>
<evidence type="ECO:0000256" key="2">
    <source>
        <dbReference type="ARBA" id="ARBA00022692"/>
    </source>
</evidence>
<dbReference type="OrthoDB" id="10022288at2759"/>
<keyword evidence="9" id="KW-1185">Reference proteome</keyword>
<dbReference type="KEGG" id="gsh:117350680"/>
<evidence type="ECO:0000256" key="7">
    <source>
        <dbReference type="SAM" id="Phobius"/>
    </source>
</evidence>
<feature type="region of interest" description="Disordered" evidence="6">
    <location>
        <begin position="1"/>
        <end position="31"/>
    </location>
</feature>
<evidence type="ECO:0000256" key="6">
    <source>
        <dbReference type="SAM" id="MobiDB-lite"/>
    </source>
</evidence>